<reference evidence="5" key="2">
    <citation type="submission" date="2021-08" db="EMBL/GenBank/DDBJ databases">
        <authorList>
            <person name="Gostincar C."/>
            <person name="Sun X."/>
            <person name="Song Z."/>
            <person name="Gunde-Cimerman N."/>
        </authorList>
    </citation>
    <scope>NUCLEOTIDE SEQUENCE</scope>
    <source>
        <strain evidence="5">EXF-8016</strain>
    </source>
</reference>
<dbReference type="Proteomes" id="UP000767238">
    <property type="component" value="Unassembled WGS sequence"/>
</dbReference>
<dbReference type="GO" id="GO:0008061">
    <property type="term" value="F:chitin binding"/>
    <property type="evidence" value="ECO:0007669"/>
    <property type="project" value="UniProtKB-UniRule"/>
</dbReference>
<comment type="caution">
    <text evidence="2">Lacks conserved residue(s) required for the propagation of feature annotation.</text>
</comment>
<feature type="signal peptide" evidence="3">
    <location>
        <begin position="1"/>
        <end position="17"/>
    </location>
</feature>
<dbReference type="InterPro" id="IPR001002">
    <property type="entry name" value="Chitin-bd_1"/>
</dbReference>
<comment type="caution">
    <text evidence="5">The sequence shown here is derived from an EMBL/GenBank/DDBJ whole genome shotgun (WGS) entry which is preliminary data.</text>
</comment>
<keyword evidence="2" id="KW-1015">Disulfide bond</keyword>
<dbReference type="PROSITE" id="PS00026">
    <property type="entry name" value="CHIT_BIND_I_1"/>
    <property type="match status" value="1"/>
</dbReference>
<dbReference type="AlphaFoldDB" id="A0A9P8G8J5"/>
<evidence type="ECO:0000256" key="1">
    <source>
        <dbReference type="ARBA" id="ARBA00022669"/>
    </source>
</evidence>
<evidence type="ECO:0000259" key="4">
    <source>
        <dbReference type="PROSITE" id="PS50941"/>
    </source>
</evidence>
<accession>A0A9P8G8J5</accession>
<dbReference type="InterPro" id="IPR018371">
    <property type="entry name" value="Chitin-binding_1_CS"/>
</dbReference>
<evidence type="ECO:0000256" key="3">
    <source>
        <dbReference type="SAM" id="SignalP"/>
    </source>
</evidence>
<keyword evidence="3" id="KW-0732">Signal</keyword>
<dbReference type="SUPFAM" id="SSF57016">
    <property type="entry name" value="Plant lectins/antimicrobial peptides"/>
    <property type="match status" value="1"/>
</dbReference>
<proteinExistence type="predicted"/>
<dbReference type="CDD" id="cd11618">
    <property type="entry name" value="ChtBD1_1"/>
    <property type="match status" value="1"/>
</dbReference>
<evidence type="ECO:0000313" key="6">
    <source>
        <dbReference type="Proteomes" id="UP000767238"/>
    </source>
</evidence>
<feature type="domain" description="Chitin-binding type-1" evidence="4">
    <location>
        <begin position="79"/>
        <end position="121"/>
    </location>
</feature>
<name>A0A9P8G8J5_AURME</name>
<evidence type="ECO:0000256" key="2">
    <source>
        <dbReference type="PROSITE-ProRule" id="PRU00261"/>
    </source>
</evidence>
<keyword evidence="1 2" id="KW-0147">Chitin-binding</keyword>
<gene>
    <name evidence="5" type="ORF">KCV03_g8836</name>
</gene>
<sequence>MHSLLICIALIIGMNVAMPLSTEFPSITLDLSPTYSPAMFNNTILSIAPSSTLTTNMTITIDPNLPSTTTVNISTNNSLGACGSGIGSCPFGLCCSGYGYCGSNSSYCGTNCMPNFGVCGLNASQPYYNISYAPLSTSASSSDGTGAAGIVTDDFDQSASSTTMFSYSPESSGNVMATTSATETEKPFEPLSTTYTAVESTWAAGSYADASTTTVTVLKKVDC</sequence>
<dbReference type="Gene3D" id="3.30.60.10">
    <property type="entry name" value="Endochitinase-like"/>
    <property type="match status" value="1"/>
</dbReference>
<feature type="disulfide bond" evidence="2">
    <location>
        <begin position="94"/>
        <end position="108"/>
    </location>
</feature>
<feature type="chain" id="PRO_5040374300" description="Chitin-binding type-1 domain-containing protein" evidence="3">
    <location>
        <begin position="18"/>
        <end position="223"/>
    </location>
</feature>
<protein>
    <recommendedName>
        <fullName evidence="4">Chitin-binding type-1 domain-containing protein</fullName>
    </recommendedName>
</protein>
<feature type="non-terminal residue" evidence="5">
    <location>
        <position position="1"/>
    </location>
</feature>
<feature type="disulfide bond" evidence="2">
    <location>
        <begin position="89"/>
        <end position="101"/>
    </location>
</feature>
<reference evidence="5" key="1">
    <citation type="journal article" date="2021" name="J Fungi (Basel)">
        <title>Virulence traits and population genomics of the black yeast Aureobasidium melanogenum.</title>
        <authorList>
            <person name="Cernosa A."/>
            <person name="Sun X."/>
            <person name="Gostincar C."/>
            <person name="Fang C."/>
            <person name="Gunde-Cimerman N."/>
            <person name="Song Z."/>
        </authorList>
    </citation>
    <scope>NUCLEOTIDE SEQUENCE</scope>
    <source>
        <strain evidence="5">EXF-8016</strain>
    </source>
</reference>
<organism evidence="5 6">
    <name type="scientific">Aureobasidium melanogenum</name>
    <name type="common">Aureobasidium pullulans var. melanogenum</name>
    <dbReference type="NCBI Taxonomy" id="46634"/>
    <lineage>
        <taxon>Eukaryota</taxon>
        <taxon>Fungi</taxon>
        <taxon>Dikarya</taxon>
        <taxon>Ascomycota</taxon>
        <taxon>Pezizomycotina</taxon>
        <taxon>Dothideomycetes</taxon>
        <taxon>Dothideomycetidae</taxon>
        <taxon>Dothideales</taxon>
        <taxon>Saccotheciaceae</taxon>
        <taxon>Aureobasidium</taxon>
    </lineage>
</organism>
<dbReference type="PROSITE" id="PS50941">
    <property type="entry name" value="CHIT_BIND_I_2"/>
    <property type="match status" value="1"/>
</dbReference>
<evidence type="ECO:0000313" key="5">
    <source>
        <dbReference type="EMBL" id="KAH0213575.1"/>
    </source>
</evidence>
<dbReference type="EMBL" id="JAHFYH010000094">
    <property type="protein sequence ID" value="KAH0213575.1"/>
    <property type="molecule type" value="Genomic_DNA"/>
</dbReference>
<dbReference type="InterPro" id="IPR036861">
    <property type="entry name" value="Endochitinase-like_sf"/>
</dbReference>
<dbReference type="OrthoDB" id="5985073at2759"/>